<gene>
    <name evidence="2" type="ORF">ACFPOG_00485</name>
</gene>
<evidence type="ECO:0000313" key="3">
    <source>
        <dbReference type="Proteomes" id="UP001596044"/>
    </source>
</evidence>
<feature type="transmembrane region" description="Helical" evidence="1">
    <location>
        <begin position="92"/>
        <end position="111"/>
    </location>
</feature>
<protein>
    <recommendedName>
        <fullName evidence="4">Type II secretion system protein GspF domain-containing protein</fullName>
    </recommendedName>
</protein>
<sequence>MVIGSIYWAVLHVASNIVLFMLFMMIFLRLLSLIPVKPKRWRSWRVKQAMHRANLPVGFIKLLGVSQRLVEEKQQLLNGCGMRINAALYEGWRRLLMLGTAGVMIGGYFAYRHPLLPWHIHPVYVMTISGCMFILLASDKKLLSQLKTQRAHRIVKEIYVISHHLLYYNDSRLNLHAKLVLCMPQTSSVKPVFQTMLNEWYQDAETAIQHFKLRLGTEEAFSFGETLNALRMNEHGSYYDLLKQRIQDYKEKLELVRDSRKEAVSYVLFVMAGLPIMNTFRVFMYPWIVEGQQLFNSIN</sequence>
<name>A0ABW0K0F6_9BACL</name>
<organism evidence="2 3">
    <name type="scientific">Paenibacillus aestuarii</name>
    <dbReference type="NCBI Taxonomy" id="516965"/>
    <lineage>
        <taxon>Bacteria</taxon>
        <taxon>Bacillati</taxon>
        <taxon>Bacillota</taxon>
        <taxon>Bacilli</taxon>
        <taxon>Bacillales</taxon>
        <taxon>Paenibacillaceae</taxon>
        <taxon>Paenibacillus</taxon>
    </lineage>
</organism>
<evidence type="ECO:0000256" key="1">
    <source>
        <dbReference type="SAM" id="Phobius"/>
    </source>
</evidence>
<feature type="transmembrane region" description="Helical" evidence="1">
    <location>
        <begin position="266"/>
        <end position="288"/>
    </location>
</feature>
<keyword evidence="1" id="KW-0812">Transmembrane</keyword>
<dbReference type="EMBL" id="JBHSMJ010000004">
    <property type="protein sequence ID" value="MFC5446728.1"/>
    <property type="molecule type" value="Genomic_DNA"/>
</dbReference>
<reference evidence="3" key="1">
    <citation type="journal article" date="2019" name="Int. J. Syst. Evol. Microbiol.">
        <title>The Global Catalogue of Microorganisms (GCM) 10K type strain sequencing project: providing services to taxonomists for standard genome sequencing and annotation.</title>
        <authorList>
            <consortium name="The Broad Institute Genomics Platform"/>
            <consortium name="The Broad Institute Genome Sequencing Center for Infectious Disease"/>
            <person name="Wu L."/>
            <person name="Ma J."/>
        </authorList>
    </citation>
    <scope>NUCLEOTIDE SEQUENCE [LARGE SCALE GENOMIC DNA]</scope>
    <source>
        <strain evidence="3">KACC 11904</strain>
    </source>
</reference>
<dbReference type="RefSeq" id="WP_270880572.1">
    <property type="nucleotide sequence ID" value="NZ_JAQFVF010000033.1"/>
</dbReference>
<keyword evidence="1" id="KW-1133">Transmembrane helix</keyword>
<keyword evidence="1" id="KW-0472">Membrane</keyword>
<feature type="transmembrane region" description="Helical" evidence="1">
    <location>
        <begin position="6"/>
        <end position="31"/>
    </location>
</feature>
<evidence type="ECO:0000313" key="2">
    <source>
        <dbReference type="EMBL" id="MFC5446728.1"/>
    </source>
</evidence>
<proteinExistence type="predicted"/>
<accession>A0ABW0K0F6</accession>
<evidence type="ECO:0008006" key="4">
    <source>
        <dbReference type="Google" id="ProtNLM"/>
    </source>
</evidence>
<feature type="transmembrane region" description="Helical" evidence="1">
    <location>
        <begin position="117"/>
        <end position="137"/>
    </location>
</feature>
<comment type="caution">
    <text evidence="2">The sequence shown here is derived from an EMBL/GenBank/DDBJ whole genome shotgun (WGS) entry which is preliminary data.</text>
</comment>
<dbReference type="Proteomes" id="UP001596044">
    <property type="component" value="Unassembled WGS sequence"/>
</dbReference>
<keyword evidence="3" id="KW-1185">Reference proteome</keyword>